<keyword evidence="2 9" id="KW-0808">Transferase</keyword>
<dbReference type="Pfam" id="PF22594">
    <property type="entry name" value="GTP-eEF1A_C"/>
    <property type="match status" value="1"/>
</dbReference>
<feature type="domain" description="Tr-type G" evidence="10">
    <location>
        <begin position="17"/>
        <end position="232"/>
    </location>
</feature>
<evidence type="ECO:0000256" key="3">
    <source>
        <dbReference type="ARBA" id="ARBA00022695"/>
    </source>
</evidence>
<dbReference type="Gene3D" id="2.40.30.10">
    <property type="entry name" value="Translation factors"/>
    <property type="match status" value="2"/>
</dbReference>
<feature type="binding site" evidence="9">
    <location>
        <begin position="105"/>
        <end position="109"/>
    </location>
    <ligand>
        <name>GTP</name>
        <dbReference type="ChEBI" id="CHEBI:37565"/>
    </ligand>
</feature>
<dbReference type="SUPFAM" id="SSF50465">
    <property type="entry name" value="EF-Tu/eEF-1alpha/eIF2-gamma C-terminal domain"/>
    <property type="match status" value="1"/>
</dbReference>
<evidence type="ECO:0000256" key="1">
    <source>
        <dbReference type="ARBA" id="ARBA00005048"/>
    </source>
</evidence>
<dbReference type="FunFam" id="2.40.30.10:FF:000027">
    <property type="entry name" value="Sulfate adenylyltransferase subunit 1"/>
    <property type="match status" value="1"/>
</dbReference>
<reference evidence="11 12" key="1">
    <citation type="journal article" date="2018" name="Nat. Biotechnol.">
        <title>A standardized bacterial taxonomy based on genome phylogeny substantially revises the tree of life.</title>
        <authorList>
            <person name="Parks D.H."/>
            <person name="Chuvochina M."/>
            <person name="Waite D.W."/>
            <person name="Rinke C."/>
            <person name="Skarshewski A."/>
            <person name="Chaumeil P.A."/>
            <person name="Hugenholtz P."/>
        </authorList>
    </citation>
    <scope>NUCLEOTIDE SEQUENCE [LARGE SCALE GENOMIC DNA]</scope>
    <source>
        <strain evidence="11">UBA11482</strain>
    </source>
</reference>
<dbReference type="AlphaFoldDB" id="A0A354LZB2"/>
<comment type="catalytic activity">
    <reaction evidence="9">
        <text>sulfate + ATP + H(+) = adenosine 5'-phosphosulfate + diphosphate</text>
        <dbReference type="Rhea" id="RHEA:18133"/>
        <dbReference type="ChEBI" id="CHEBI:15378"/>
        <dbReference type="ChEBI" id="CHEBI:16189"/>
        <dbReference type="ChEBI" id="CHEBI:30616"/>
        <dbReference type="ChEBI" id="CHEBI:33019"/>
        <dbReference type="ChEBI" id="CHEBI:58243"/>
        <dbReference type="EC" id="2.7.7.4"/>
    </reaction>
</comment>
<dbReference type="NCBIfam" id="TIGR02034">
    <property type="entry name" value="CysN"/>
    <property type="match status" value="1"/>
</dbReference>
<proteinExistence type="inferred from homology"/>
<dbReference type="InterPro" id="IPR041757">
    <property type="entry name" value="CysN_GTP-bd"/>
</dbReference>
<dbReference type="GO" id="GO:0070814">
    <property type="term" value="P:hydrogen sulfide biosynthetic process"/>
    <property type="evidence" value="ECO:0007669"/>
    <property type="project" value="UniProtKB-UniRule"/>
</dbReference>
<dbReference type="EC" id="2.7.7.4" evidence="9"/>
<dbReference type="Proteomes" id="UP000262954">
    <property type="component" value="Unassembled WGS sequence"/>
</dbReference>
<dbReference type="HAMAP" id="MF_00062">
    <property type="entry name" value="Sulf_adenylyltr_sub1"/>
    <property type="match status" value="1"/>
</dbReference>
<evidence type="ECO:0000259" key="10">
    <source>
        <dbReference type="PROSITE" id="PS51722"/>
    </source>
</evidence>
<evidence type="ECO:0000256" key="8">
    <source>
        <dbReference type="ARBA" id="ARBA00062688"/>
    </source>
</evidence>
<evidence type="ECO:0000313" key="12">
    <source>
        <dbReference type="Proteomes" id="UP000262954"/>
    </source>
</evidence>
<dbReference type="PANTHER" id="PTHR23115">
    <property type="entry name" value="TRANSLATION FACTOR"/>
    <property type="match status" value="1"/>
</dbReference>
<dbReference type="FunFam" id="3.40.50.300:FF:000119">
    <property type="entry name" value="Sulfate adenylyltransferase subunit 1"/>
    <property type="match status" value="1"/>
</dbReference>
<accession>A0A354LZB2</accession>
<dbReference type="GO" id="GO:0003924">
    <property type="term" value="F:GTPase activity"/>
    <property type="evidence" value="ECO:0007669"/>
    <property type="project" value="InterPro"/>
</dbReference>
<protein>
    <recommendedName>
        <fullName evidence="9">Sulfate adenylyltransferase subunit 1</fullName>
        <ecNumber evidence="9">2.7.7.4</ecNumber>
    </recommendedName>
    <alternativeName>
        <fullName evidence="9">ATP-sulfurylase large subunit</fullName>
    </alternativeName>
    <alternativeName>
        <fullName evidence="9">Sulfate adenylate transferase</fullName>
        <shortName evidence="9">SAT</shortName>
    </alternativeName>
</protein>
<dbReference type="Pfam" id="PF00009">
    <property type="entry name" value="GTP_EFTU"/>
    <property type="match status" value="1"/>
</dbReference>
<dbReference type="InterPro" id="IPR044138">
    <property type="entry name" value="CysN_II"/>
</dbReference>
<dbReference type="Gene3D" id="3.40.50.300">
    <property type="entry name" value="P-loop containing nucleotide triphosphate hydrolases"/>
    <property type="match status" value="1"/>
</dbReference>
<dbReference type="GO" id="GO:0004781">
    <property type="term" value="F:sulfate adenylyltransferase (ATP) activity"/>
    <property type="evidence" value="ECO:0007669"/>
    <property type="project" value="UniProtKB-UniRule"/>
</dbReference>
<dbReference type="CDD" id="cd04095">
    <property type="entry name" value="CysN_NoDQ_III"/>
    <property type="match status" value="1"/>
</dbReference>
<dbReference type="InterPro" id="IPR027417">
    <property type="entry name" value="P-loop_NTPase"/>
</dbReference>
<dbReference type="InterPro" id="IPR000795">
    <property type="entry name" value="T_Tr_GTP-bd_dom"/>
</dbReference>
<dbReference type="UniPathway" id="UPA00140">
    <property type="reaction ID" value="UER00204"/>
</dbReference>
<dbReference type="SUPFAM" id="SSF52540">
    <property type="entry name" value="P-loop containing nucleoside triphosphate hydrolases"/>
    <property type="match status" value="1"/>
</dbReference>
<comment type="similarity">
    <text evidence="9">Belongs to the TRAFAC class translation factor GTPase superfamily. Classic translation factor GTPase family. CysN/NodQ subfamily.</text>
</comment>
<keyword evidence="5 9" id="KW-0067">ATP-binding</keyword>
<dbReference type="GO" id="GO:0005525">
    <property type="term" value="F:GTP binding"/>
    <property type="evidence" value="ECO:0007669"/>
    <property type="project" value="UniProtKB-UniRule"/>
</dbReference>
<organism evidence="11 12">
    <name type="scientific">Coprobacter fastidiosus</name>
    <dbReference type="NCBI Taxonomy" id="1099853"/>
    <lineage>
        <taxon>Bacteria</taxon>
        <taxon>Pseudomonadati</taxon>
        <taxon>Bacteroidota</taxon>
        <taxon>Bacteroidia</taxon>
        <taxon>Bacteroidales</taxon>
        <taxon>Barnesiellaceae</taxon>
        <taxon>Coprobacter</taxon>
    </lineage>
</organism>
<dbReference type="InterPro" id="IPR050100">
    <property type="entry name" value="TRAFAC_GTPase_members"/>
</dbReference>
<dbReference type="SUPFAM" id="SSF50447">
    <property type="entry name" value="Translation proteins"/>
    <property type="match status" value="1"/>
</dbReference>
<feature type="binding site" evidence="9">
    <location>
        <begin position="160"/>
        <end position="163"/>
    </location>
    <ligand>
        <name>GTP</name>
        <dbReference type="ChEBI" id="CHEBI:37565"/>
    </ligand>
</feature>
<dbReference type="NCBIfam" id="NF004035">
    <property type="entry name" value="PRK05506.1"/>
    <property type="match status" value="1"/>
</dbReference>
<dbReference type="CDD" id="cd04166">
    <property type="entry name" value="CysN_ATPS"/>
    <property type="match status" value="1"/>
</dbReference>
<evidence type="ECO:0000256" key="6">
    <source>
        <dbReference type="ARBA" id="ARBA00023134"/>
    </source>
</evidence>
<dbReference type="InterPro" id="IPR011779">
    <property type="entry name" value="SO4_adenylTrfase_lsu"/>
</dbReference>
<dbReference type="PROSITE" id="PS00301">
    <property type="entry name" value="G_TR_1"/>
    <property type="match status" value="1"/>
</dbReference>
<dbReference type="CDD" id="cd03695">
    <property type="entry name" value="CysN_NodQ_II"/>
    <property type="match status" value="1"/>
</dbReference>
<dbReference type="InterPro" id="IPR031157">
    <property type="entry name" value="G_TR_CS"/>
</dbReference>
<evidence type="ECO:0000256" key="4">
    <source>
        <dbReference type="ARBA" id="ARBA00022741"/>
    </source>
</evidence>
<dbReference type="PROSITE" id="PS51722">
    <property type="entry name" value="G_TR_2"/>
    <property type="match status" value="1"/>
</dbReference>
<dbReference type="GO" id="GO:0005524">
    <property type="term" value="F:ATP binding"/>
    <property type="evidence" value="ECO:0007669"/>
    <property type="project" value="UniProtKB-KW"/>
</dbReference>
<dbReference type="InterPro" id="IPR054696">
    <property type="entry name" value="GTP-eEF1A_C"/>
</dbReference>
<comment type="subunit">
    <text evidence="8">Heterodimer composed of CysD, the smaller subunit, and CysNC.</text>
</comment>
<dbReference type="EMBL" id="DNWC01000019">
    <property type="protein sequence ID" value="HBJ07601.1"/>
    <property type="molecule type" value="Genomic_DNA"/>
</dbReference>
<dbReference type="InterPro" id="IPR044139">
    <property type="entry name" value="CysN_NoDQ_III"/>
</dbReference>
<evidence type="ECO:0000256" key="5">
    <source>
        <dbReference type="ARBA" id="ARBA00022840"/>
    </source>
</evidence>
<evidence type="ECO:0000256" key="2">
    <source>
        <dbReference type="ARBA" id="ARBA00022679"/>
    </source>
</evidence>
<evidence type="ECO:0000313" key="11">
    <source>
        <dbReference type="EMBL" id="HBJ07601.1"/>
    </source>
</evidence>
<keyword evidence="6 9" id="KW-0342">GTP-binding</keyword>
<sequence>MATKLNISDFLDQDEKKDLLRLLTAGSVDDGKSTLIGRLLFDSKKLYEDQLDALERDSKRIGNAGDNIDYALLLDGLKAEREQGITIDVAYRYFSTNKRKFIIADTPGHEQYTRNMITGGSTANLAIILVDARTGVITQTRRHTYLVSLLGIKHVVLAVNKMDLVEYDQQVFDKIVDEYKQFVTPLGIPDINCIPLSALKGDNVVDKSDNMPWYKGTALLDFLETVHIANDHNLKDFRYPIQYVLRPNLDFRGFSGKISSGIVRKGDKVMAIPSGKISHVKGIHVYEGELNEAFSPQSITITLEDEIDLSRGEMLVHPDNLPRISRNFEAMLVWMDEKPMDRDLQYYIKHTTNTTRVRIDQIRYKVDVNTMEQSMTENLQLNEIGRAVFMTNKPLFFDPYKQNKSCGAFILIDPITNNTCAVGMIIDQVDESDLASTITKEDCERMRQGKSLVSTEERIKTLGQQGKLFVISGKELSSVREFSGILERRLFDTGHIAVVFDSKTLGVSGKDMLSLGFALQEQGIIVICIDSRNEITDVPEKTVTIRLSDEKTNDTISSESDQCTVFCQNISSAVEDIINIKLS</sequence>
<keyword evidence="4 9" id="KW-0547">Nucleotide-binding</keyword>
<comment type="function">
    <text evidence="7 9">With CysD forms the ATP sulfurylase (ATPS) that catalyzes the adenylation of sulfate producing adenosine 5'-phosphosulfate (APS) and diphosphate, the first enzymatic step in sulfur assimilation pathway. APS synthesis involves the formation of a high-energy phosphoric-sulfuric acid anhydride bond driven by GTP hydrolysis by CysN coupled to ATP hydrolysis by CysD.</text>
</comment>
<dbReference type="InterPro" id="IPR009000">
    <property type="entry name" value="Transl_B-barrel_sf"/>
</dbReference>
<name>A0A354LZB2_9BACT</name>
<evidence type="ECO:0000256" key="9">
    <source>
        <dbReference type="HAMAP-Rule" id="MF_00062"/>
    </source>
</evidence>
<dbReference type="InterPro" id="IPR009001">
    <property type="entry name" value="Transl_elong_EF1A/Init_IF2_C"/>
</dbReference>
<feature type="binding site" evidence="9">
    <location>
        <begin position="26"/>
        <end position="33"/>
    </location>
    <ligand>
        <name>GTP</name>
        <dbReference type="ChEBI" id="CHEBI:37565"/>
    </ligand>
</feature>
<gene>
    <name evidence="9" type="primary">cysN</name>
    <name evidence="11" type="ORF">DDY73_01215</name>
</gene>
<dbReference type="GO" id="GO:0000103">
    <property type="term" value="P:sulfate assimilation"/>
    <property type="evidence" value="ECO:0007669"/>
    <property type="project" value="UniProtKB-UniRule"/>
</dbReference>
<comment type="caution">
    <text evidence="11">The sequence shown here is derived from an EMBL/GenBank/DDBJ whole genome shotgun (WGS) entry which is preliminary data.</text>
</comment>
<keyword evidence="3 9" id="KW-0548">Nucleotidyltransferase</keyword>
<dbReference type="NCBIfam" id="NF003478">
    <property type="entry name" value="PRK05124.1"/>
    <property type="match status" value="1"/>
</dbReference>
<evidence type="ECO:0000256" key="7">
    <source>
        <dbReference type="ARBA" id="ARBA00055271"/>
    </source>
</evidence>
<comment type="pathway">
    <text evidence="1 9">Sulfur metabolism; hydrogen sulfide biosynthesis; sulfite from sulfate: step 1/3.</text>
</comment>
<dbReference type="PRINTS" id="PR00315">
    <property type="entry name" value="ELONGATNFCT"/>
</dbReference>